<reference evidence="2 3" key="1">
    <citation type="submission" date="2019-03" db="EMBL/GenBank/DDBJ databases">
        <title>Ramlibacter rhizophilus CCTCC AB2015357, whole genome shotgun sequence.</title>
        <authorList>
            <person name="Zhang X."/>
            <person name="Feng G."/>
            <person name="Zhu H."/>
        </authorList>
    </citation>
    <scope>NUCLEOTIDE SEQUENCE [LARGE SCALE GENOMIC DNA]</scope>
    <source>
        <strain evidence="2 3">CCTCC AB2015357</strain>
    </source>
</reference>
<dbReference type="PROSITE" id="PS51257">
    <property type="entry name" value="PROKAR_LIPOPROTEIN"/>
    <property type="match status" value="1"/>
</dbReference>
<evidence type="ECO:0000313" key="2">
    <source>
        <dbReference type="EMBL" id="TFY97786.1"/>
    </source>
</evidence>
<protein>
    <submittedName>
        <fullName evidence="2">Uncharacterized protein</fullName>
    </submittedName>
</protein>
<evidence type="ECO:0000256" key="1">
    <source>
        <dbReference type="SAM" id="Coils"/>
    </source>
</evidence>
<feature type="coiled-coil region" evidence="1">
    <location>
        <begin position="26"/>
        <end position="85"/>
    </location>
</feature>
<sequence length="110" mass="12255">MQSMIKKLAAVSSVALLFGVAGCTQRDEVAEQYQDLQQTRQEAMQEIREAHREAMQEIAEARRDLNNAIAERREELRDVEKADLEAQRETAAVVVVPETRAMGAGATPTQ</sequence>
<comment type="caution">
    <text evidence="2">The sequence shown here is derived from an EMBL/GenBank/DDBJ whole genome shotgun (WGS) entry which is preliminary data.</text>
</comment>
<organism evidence="2 3">
    <name type="scientific">Ramlibacter rhizophilus</name>
    <dbReference type="NCBI Taxonomy" id="1781167"/>
    <lineage>
        <taxon>Bacteria</taxon>
        <taxon>Pseudomonadati</taxon>
        <taxon>Pseudomonadota</taxon>
        <taxon>Betaproteobacteria</taxon>
        <taxon>Burkholderiales</taxon>
        <taxon>Comamonadaceae</taxon>
        <taxon>Ramlibacter</taxon>
    </lineage>
</organism>
<dbReference type="AlphaFoldDB" id="A0A4Z0BEN1"/>
<accession>A0A4Z0BEN1</accession>
<gene>
    <name evidence="2" type="ORF">EZ242_15065</name>
</gene>
<name>A0A4Z0BEN1_9BURK</name>
<dbReference type="EMBL" id="SMLL01000006">
    <property type="protein sequence ID" value="TFY97786.1"/>
    <property type="molecule type" value="Genomic_DNA"/>
</dbReference>
<dbReference type="Proteomes" id="UP000297564">
    <property type="component" value="Unassembled WGS sequence"/>
</dbReference>
<evidence type="ECO:0000313" key="3">
    <source>
        <dbReference type="Proteomes" id="UP000297564"/>
    </source>
</evidence>
<proteinExistence type="predicted"/>
<dbReference type="RefSeq" id="WP_135286013.1">
    <property type="nucleotide sequence ID" value="NZ_SMLL01000006.1"/>
</dbReference>
<keyword evidence="1" id="KW-0175">Coiled coil</keyword>
<keyword evidence="3" id="KW-1185">Reference proteome</keyword>